<name>A0A0R1ZTB7_9LACO</name>
<evidence type="ECO:0000256" key="3">
    <source>
        <dbReference type="ARBA" id="ARBA00023054"/>
    </source>
</evidence>
<dbReference type="Proteomes" id="UP000051679">
    <property type="component" value="Unassembled WGS sequence"/>
</dbReference>
<keyword evidence="6" id="KW-1003">Cell membrane</keyword>
<keyword evidence="2 6" id="KW-1133">Transmembrane helix</keyword>
<organism evidence="7 8">
    <name type="scientific">Lacticaseibacillus sharpeae JCM 1186 = DSM 20505</name>
    <dbReference type="NCBI Taxonomy" id="1291052"/>
    <lineage>
        <taxon>Bacteria</taxon>
        <taxon>Bacillati</taxon>
        <taxon>Bacillota</taxon>
        <taxon>Bacilli</taxon>
        <taxon>Lactobacillales</taxon>
        <taxon>Lactobacillaceae</taxon>
        <taxon>Lacticaseibacillus</taxon>
    </lineage>
</organism>
<evidence type="ECO:0000256" key="4">
    <source>
        <dbReference type="ARBA" id="ARBA00023136"/>
    </source>
</evidence>
<keyword evidence="1 6" id="KW-0812">Transmembrane</keyword>
<dbReference type="GO" id="GO:0005886">
    <property type="term" value="C:plasma membrane"/>
    <property type="evidence" value="ECO:0007669"/>
    <property type="project" value="UniProtKB-SubCell"/>
</dbReference>
<proteinExistence type="inferred from homology"/>
<comment type="subcellular location">
    <subcellularLocation>
        <location evidence="6">Cell membrane</location>
        <topology evidence="6">Single-pass membrane protein</topology>
    </subcellularLocation>
    <text evidence="6">Colocalized with FtsZ to the nascent septal site.</text>
</comment>
<dbReference type="InterPro" id="IPR010379">
    <property type="entry name" value="EzrA"/>
</dbReference>
<dbReference type="GO" id="GO:0000921">
    <property type="term" value="P:septin ring assembly"/>
    <property type="evidence" value="ECO:0007669"/>
    <property type="project" value="InterPro"/>
</dbReference>
<evidence type="ECO:0000313" key="8">
    <source>
        <dbReference type="Proteomes" id="UP000051679"/>
    </source>
</evidence>
<keyword evidence="6" id="KW-0131">Cell cycle</keyword>
<feature type="topological domain" description="Cytoplasmic" evidence="6">
    <location>
        <begin position="20"/>
        <end position="568"/>
    </location>
</feature>
<dbReference type="AlphaFoldDB" id="A0A0R1ZTB7"/>
<accession>A0A0R1ZTB7</accession>
<comment type="function">
    <text evidence="6">Negative regulator of FtsZ ring formation; modulates the frequency and position of FtsZ ring formation. Inhibits FtsZ ring formation at polar sites. Interacts either with FtsZ or with one of its binding partners to promote depolymerization.</text>
</comment>
<keyword evidence="5 6" id="KW-0717">Septation</keyword>
<dbReference type="STRING" id="1291052.FC18_GL001819"/>
<comment type="similarity">
    <text evidence="6">Belongs to the EzrA family.</text>
</comment>
<feature type="topological domain" description="Extracellular" evidence="6">
    <location>
        <begin position="1"/>
        <end position="2"/>
    </location>
</feature>
<reference evidence="7 8" key="1">
    <citation type="journal article" date="2015" name="Genome Announc.">
        <title>Expanding the biotechnology potential of lactobacilli through comparative genomics of 213 strains and associated genera.</title>
        <authorList>
            <person name="Sun Z."/>
            <person name="Harris H.M."/>
            <person name="McCann A."/>
            <person name="Guo C."/>
            <person name="Argimon S."/>
            <person name="Zhang W."/>
            <person name="Yang X."/>
            <person name="Jeffery I.B."/>
            <person name="Cooney J.C."/>
            <person name="Kagawa T.F."/>
            <person name="Liu W."/>
            <person name="Song Y."/>
            <person name="Salvetti E."/>
            <person name="Wrobel A."/>
            <person name="Rasinkangas P."/>
            <person name="Parkhill J."/>
            <person name="Rea M.C."/>
            <person name="O'Sullivan O."/>
            <person name="Ritari J."/>
            <person name="Douillard F.P."/>
            <person name="Paul Ross R."/>
            <person name="Yang R."/>
            <person name="Briner A.E."/>
            <person name="Felis G.E."/>
            <person name="de Vos W.M."/>
            <person name="Barrangou R."/>
            <person name="Klaenhammer T.R."/>
            <person name="Caufield P.W."/>
            <person name="Cui Y."/>
            <person name="Zhang H."/>
            <person name="O'Toole P.W."/>
        </authorList>
    </citation>
    <scope>NUCLEOTIDE SEQUENCE [LARGE SCALE GENOMIC DNA]</scope>
    <source>
        <strain evidence="7 8">DSM 20505</strain>
    </source>
</reference>
<evidence type="ECO:0000256" key="1">
    <source>
        <dbReference type="ARBA" id="ARBA00022692"/>
    </source>
</evidence>
<evidence type="ECO:0000313" key="7">
    <source>
        <dbReference type="EMBL" id="KRM54953.1"/>
    </source>
</evidence>
<gene>
    <name evidence="6" type="primary">ezrA</name>
    <name evidence="7" type="ORF">FC18_GL001819</name>
</gene>
<dbReference type="EMBL" id="AYYO01000039">
    <property type="protein sequence ID" value="KRM54953.1"/>
    <property type="molecule type" value="Genomic_DNA"/>
</dbReference>
<dbReference type="GO" id="GO:0000917">
    <property type="term" value="P:division septum assembly"/>
    <property type="evidence" value="ECO:0007669"/>
    <property type="project" value="UniProtKB-KW"/>
</dbReference>
<keyword evidence="4 6" id="KW-0472">Membrane</keyword>
<keyword evidence="6" id="KW-0132">Cell division</keyword>
<evidence type="ECO:0000256" key="2">
    <source>
        <dbReference type="ARBA" id="ARBA00022989"/>
    </source>
</evidence>
<keyword evidence="3 6" id="KW-0175">Coiled coil</keyword>
<keyword evidence="8" id="KW-1185">Reference proteome</keyword>
<dbReference type="PATRIC" id="fig|1291052.5.peg.1878"/>
<evidence type="ECO:0000256" key="6">
    <source>
        <dbReference type="HAMAP-Rule" id="MF_00728"/>
    </source>
</evidence>
<dbReference type="HAMAP" id="MF_00728">
    <property type="entry name" value="EzrA"/>
    <property type="match status" value="1"/>
</dbReference>
<comment type="caution">
    <text evidence="7">The sequence shown here is derived from an EMBL/GenBank/DDBJ whole genome shotgun (WGS) entry which is preliminary data.</text>
</comment>
<sequence>MLIGLVIIIVGAAAVVLFLQRRNRHEIAALDQEVGNLGSAQIEKHIQAMRTLNLNGESLKAFTKWQREYQKTSEEFAAQIETALMDAENANNQFRFSKTKAAIVELNSLISGAKSRYKQVLTALTQIRQDEEQNRTQLAKLKKTYQETRKTLLAKNFAFGDSMPALEGRLKELADEFVAVDEVSASGDHHAAHERIQQLAGHVHDLADLTAQIPPLLTELIKEFPEQLTELQGGYDQLVKQSYNFGTLDIPAKLTAIQVGIDNSKTALAGLNVSAAKEQNTALAASIDELYDAMEQEMTARKQVEADSDRITKFIGHAQRQNHLLLIELDHLDQSYSLNHDELPTAQKLRTELVEFDNEHQIDLQAIADKQATYSQIAAHYAKADTRLREIEQEQHDINQSVSGLRAGEESANQALDNFARDLHAIRRELEAAKLPGLPTTFKEHVAHVATEIDDIGKQLGKIKIDLDDINQQLIGLQSDMDDLQQDATEIVDAVGLMAALIQASNRYREEHPELKDAATKAKAQYAQVQYKEAADTMATALEKAVPGSYRHVEDAYLNEKTATDASV</sequence>
<evidence type="ECO:0000256" key="5">
    <source>
        <dbReference type="ARBA" id="ARBA00023210"/>
    </source>
</evidence>
<protein>
    <recommendedName>
        <fullName evidence="6">Septation ring formation regulator EzrA</fullName>
    </recommendedName>
</protein>
<dbReference type="GO" id="GO:0005940">
    <property type="term" value="C:septin ring"/>
    <property type="evidence" value="ECO:0007669"/>
    <property type="project" value="InterPro"/>
</dbReference>
<dbReference type="Pfam" id="PF06160">
    <property type="entry name" value="EzrA"/>
    <property type="match status" value="1"/>
</dbReference>
<dbReference type="NCBIfam" id="NF003409">
    <property type="entry name" value="PRK04778.1-3"/>
    <property type="match status" value="1"/>
</dbReference>